<keyword evidence="2" id="KW-1185">Reference proteome</keyword>
<dbReference type="KEGG" id="fki:FK004_11230"/>
<gene>
    <name evidence="1" type="ORF">FK004_11230</name>
</gene>
<evidence type="ECO:0000313" key="1">
    <source>
        <dbReference type="EMBL" id="AWG25750.1"/>
    </source>
</evidence>
<reference evidence="1 2" key="1">
    <citation type="submission" date="2017-04" db="EMBL/GenBank/DDBJ databases">
        <title>Complete genome sequence of Flavobacterium kingsejong AJ004.</title>
        <authorList>
            <person name="Lee P.C."/>
        </authorList>
    </citation>
    <scope>NUCLEOTIDE SEQUENCE [LARGE SCALE GENOMIC DNA]</scope>
    <source>
        <strain evidence="1 2">AJ004</strain>
    </source>
</reference>
<dbReference type="Proteomes" id="UP000244677">
    <property type="component" value="Chromosome"/>
</dbReference>
<dbReference type="OrthoDB" id="2044786at2"/>
<sequence>MHLKKISEIEDLLPPKSWAANHNKLNNGTPETILLIEGDFECHNLNLDTLLANHCILSHIRNQEQLIGKLIVTGHMKANNIWCNNTEDAASLIVLGNLDAANIVVGGQEIYVCGNLNIHGLFWGDNNSGTLSIQGHVNMHTFIATNEYYYDRDRFLEENKVVVSNFFCDEDSIEDYKPNGFMSFKEFFTTDPETVFDRELLEDLLHEDCLIAEEDLEIEDVFSWHDWMLRDVVTDRLKNNQPIVVLED</sequence>
<organism evidence="1 2">
    <name type="scientific">Flavobacterium kingsejongi</name>
    <dbReference type="NCBI Taxonomy" id="1678728"/>
    <lineage>
        <taxon>Bacteria</taxon>
        <taxon>Pseudomonadati</taxon>
        <taxon>Bacteroidota</taxon>
        <taxon>Flavobacteriia</taxon>
        <taxon>Flavobacteriales</taxon>
        <taxon>Flavobacteriaceae</taxon>
        <taxon>Flavobacterium</taxon>
    </lineage>
</organism>
<proteinExistence type="predicted"/>
<evidence type="ECO:0000313" key="2">
    <source>
        <dbReference type="Proteomes" id="UP000244677"/>
    </source>
</evidence>
<dbReference type="EMBL" id="CP020919">
    <property type="protein sequence ID" value="AWG25750.1"/>
    <property type="molecule type" value="Genomic_DNA"/>
</dbReference>
<protein>
    <submittedName>
        <fullName evidence="1">Uncharacterized protein</fullName>
    </submittedName>
</protein>
<dbReference type="RefSeq" id="WP_108737322.1">
    <property type="nucleotide sequence ID" value="NZ_CP020919.1"/>
</dbReference>
<name>A0A2S1LPR8_9FLAO</name>
<dbReference type="AlphaFoldDB" id="A0A2S1LPR8"/>
<accession>A0A2S1LPR8</accession>